<evidence type="ECO:0000256" key="1">
    <source>
        <dbReference type="SAM" id="Phobius"/>
    </source>
</evidence>
<reference evidence="2 3" key="1">
    <citation type="journal article" date="2016" name="Nat. Commun.">
        <title>Thousands of microbial genomes shed light on interconnected biogeochemical processes in an aquifer system.</title>
        <authorList>
            <person name="Anantharaman K."/>
            <person name="Brown C.T."/>
            <person name="Hug L.A."/>
            <person name="Sharon I."/>
            <person name="Castelle C.J."/>
            <person name="Probst A.J."/>
            <person name="Thomas B.C."/>
            <person name="Singh A."/>
            <person name="Wilkins M.J."/>
            <person name="Karaoz U."/>
            <person name="Brodie E.L."/>
            <person name="Williams K.H."/>
            <person name="Hubbard S.S."/>
            <person name="Banfield J.F."/>
        </authorList>
    </citation>
    <scope>NUCLEOTIDE SEQUENCE [LARGE SCALE GENOMIC DNA]</scope>
</reference>
<accession>A0A1F6GBL8</accession>
<sequence>MTLWFVEISSKWNLEQSILLNLKNHYSAGLFYLCAALFLALIEQAIQLMVDRDIVDYYFDVKMQAIDER</sequence>
<proteinExistence type="predicted"/>
<evidence type="ECO:0000313" key="3">
    <source>
        <dbReference type="Proteomes" id="UP000178449"/>
    </source>
</evidence>
<keyword evidence="1" id="KW-0812">Transmembrane</keyword>
<evidence type="ECO:0000313" key="2">
    <source>
        <dbReference type="EMBL" id="OGG95494.1"/>
    </source>
</evidence>
<organism evidence="2 3">
    <name type="scientific">Candidatus Lambdaproteobacteria bacterium RIFOXYD2_FULL_50_16</name>
    <dbReference type="NCBI Taxonomy" id="1817772"/>
    <lineage>
        <taxon>Bacteria</taxon>
        <taxon>Pseudomonadati</taxon>
        <taxon>Pseudomonadota</taxon>
        <taxon>Candidatus Lambdaproteobacteria</taxon>
    </lineage>
</organism>
<name>A0A1F6GBL8_9PROT</name>
<keyword evidence="1" id="KW-1133">Transmembrane helix</keyword>
<dbReference type="EMBL" id="MFNE01000022">
    <property type="protein sequence ID" value="OGG95494.1"/>
    <property type="molecule type" value="Genomic_DNA"/>
</dbReference>
<dbReference type="AlphaFoldDB" id="A0A1F6GBL8"/>
<feature type="transmembrane region" description="Helical" evidence="1">
    <location>
        <begin position="25"/>
        <end position="42"/>
    </location>
</feature>
<comment type="caution">
    <text evidence="2">The sequence shown here is derived from an EMBL/GenBank/DDBJ whole genome shotgun (WGS) entry which is preliminary data.</text>
</comment>
<gene>
    <name evidence="2" type="ORF">A2527_07215</name>
</gene>
<protein>
    <submittedName>
        <fullName evidence="2">Uncharacterized protein</fullName>
    </submittedName>
</protein>
<dbReference type="Proteomes" id="UP000178449">
    <property type="component" value="Unassembled WGS sequence"/>
</dbReference>
<keyword evidence="1" id="KW-0472">Membrane</keyword>
<dbReference type="STRING" id="1817772.A2527_07215"/>